<keyword evidence="7" id="KW-0378">Hydrolase</keyword>
<evidence type="ECO:0000256" key="3">
    <source>
        <dbReference type="ARBA" id="ARBA00022490"/>
    </source>
</evidence>
<gene>
    <name evidence="13" type="primary">si:dkeyp-50d11.2</name>
</gene>
<dbReference type="InterPro" id="IPR022683">
    <property type="entry name" value="Calpain_III"/>
</dbReference>
<reference evidence="12" key="1">
    <citation type="journal article" date="2016" name="Nat. Commun.">
        <title>The channel catfish genome sequence provides insights into the evolution of scale formation in teleosts.</title>
        <authorList>
            <person name="Liu Z."/>
            <person name="Liu S."/>
            <person name="Yao J."/>
            <person name="Bao L."/>
            <person name="Zhang J."/>
            <person name="Li Y."/>
            <person name="Jiang C."/>
            <person name="Sun L."/>
            <person name="Wang R."/>
            <person name="Zhang Y."/>
            <person name="Zhou T."/>
            <person name="Zeng Q."/>
            <person name="Fu Q."/>
            <person name="Gao S."/>
            <person name="Li N."/>
            <person name="Koren S."/>
            <person name="Jiang Y."/>
            <person name="Zimin A."/>
            <person name="Xu P."/>
            <person name="Phillippy A.M."/>
            <person name="Geng X."/>
            <person name="Song L."/>
            <person name="Sun F."/>
            <person name="Li C."/>
            <person name="Wang X."/>
            <person name="Chen A."/>
            <person name="Jin Y."/>
            <person name="Yuan Z."/>
            <person name="Yang Y."/>
            <person name="Tan S."/>
            <person name="Peatman E."/>
            <person name="Lu J."/>
            <person name="Qin Z."/>
            <person name="Dunham R."/>
            <person name="Li Z."/>
            <person name="Sonstegard T."/>
            <person name="Feng J."/>
            <person name="Danzmann R.G."/>
            <person name="Schroeder S."/>
            <person name="Scheffler B."/>
            <person name="Duke M.V."/>
            <person name="Ballard L."/>
            <person name="Kucuktas H."/>
            <person name="Kaltenboeck L."/>
            <person name="Liu H."/>
            <person name="Armbruster J."/>
            <person name="Xie Y."/>
            <person name="Kirby M.L."/>
            <person name="Tian Y."/>
            <person name="Flanagan M.E."/>
            <person name="Mu W."/>
            <person name="Waldbieser G.C."/>
        </authorList>
    </citation>
    <scope>NUCLEOTIDE SEQUENCE [LARGE SCALE GENOMIC DNA]</scope>
    <source>
        <strain evidence="12">SDA103</strain>
    </source>
</reference>
<organism evidence="12 13">
    <name type="scientific">Ictalurus punctatus</name>
    <name type="common">Channel catfish</name>
    <name type="synonym">Silurus punctatus</name>
    <dbReference type="NCBI Taxonomy" id="7998"/>
    <lineage>
        <taxon>Eukaryota</taxon>
        <taxon>Metazoa</taxon>
        <taxon>Chordata</taxon>
        <taxon>Craniata</taxon>
        <taxon>Vertebrata</taxon>
        <taxon>Euteleostomi</taxon>
        <taxon>Actinopterygii</taxon>
        <taxon>Neopterygii</taxon>
        <taxon>Teleostei</taxon>
        <taxon>Ostariophysi</taxon>
        <taxon>Siluriformes</taxon>
        <taxon>Ictaluridae</taxon>
        <taxon>Ictalurus</taxon>
    </lineage>
</organism>
<dbReference type="InterPro" id="IPR022682">
    <property type="entry name" value="Calpain_domain_III"/>
</dbReference>
<keyword evidence="4" id="KW-0645">Protease</keyword>
<keyword evidence="5" id="KW-0479">Metal-binding</keyword>
<protein>
    <submittedName>
        <fullName evidence="13">Calpain-1 catalytic subunit isoform X1</fullName>
    </submittedName>
</protein>
<keyword evidence="3" id="KW-0963">Cytoplasm</keyword>
<dbReference type="RefSeq" id="XP_053543918.1">
    <property type="nucleotide sequence ID" value="XM_053687943.1"/>
</dbReference>
<dbReference type="InterPro" id="IPR018247">
    <property type="entry name" value="EF_Hand_1_Ca_BS"/>
</dbReference>
<evidence type="ECO:0000256" key="7">
    <source>
        <dbReference type="ARBA" id="ARBA00022801"/>
    </source>
</evidence>
<dbReference type="Gene3D" id="2.60.120.380">
    <property type="match status" value="1"/>
</dbReference>
<evidence type="ECO:0000313" key="12">
    <source>
        <dbReference type="Proteomes" id="UP000221080"/>
    </source>
</evidence>
<dbReference type="SMART" id="SM00720">
    <property type="entry name" value="calpain_III"/>
    <property type="match status" value="1"/>
</dbReference>
<dbReference type="AlphaFoldDB" id="A0A9F7TQE1"/>
<evidence type="ECO:0000256" key="6">
    <source>
        <dbReference type="ARBA" id="ARBA00022737"/>
    </source>
</evidence>
<dbReference type="GO" id="GO:0006508">
    <property type="term" value="P:proteolysis"/>
    <property type="evidence" value="ECO:0007669"/>
    <property type="project" value="UniProtKB-KW"/>
</dbReference>
<accession>A0A9F7TQE1</accession>
<dbReference type="Gene3D" id="1.10.238.10">
    <property type="entry name" value="EF-hand"/>
    <property type="match status" value="1"/>
</dbReference>
<feature type="domain" description="EF-hand" evidence="11">
    <location>
        <begin position="172"/>
        <end position="207"/>
    </location>
</feature>
<dbReference type="PANTHER" id="PTHR46735">
    <property type="entry name" value="CALPAIN, SMALL SUBUNIT 1 A-RELATED"/>
    <property type="match status" value="1"/>
</dbReference>
<dbReference type="InterPro" id="IPR036213">
    <property type="entry name" value="Calpain_III_sf"/>
</dbReference>
<keyword evidence="6" id="KW-0677">Repeat</keyword>
<evidence type="ECO:0000256" key="1">
    <source>
        <dbReference type="ARBA" id="ARBA00004308"/>
    </source>
</evidence>
<keyword evidence="9" id="KW-0106">Calcium</keyword>
<keyword evidence="8" id="KW-0788">Thiol protease</keyword>
<evidence type="ECO:0000259" key="11">
    <source>
        <dbReference type="PROSITE" id="PS50222"/>
    </source>
</evidence>
<sequence>MRCSYCCQFLGSTGVHLKRDFFLKNTSNARSELFINLREVSSRFCLPAGEYIIIPSTFEPNKEGNFVLRVFSEKATESEELDDELSADLPEEPVLQESEIDEGFKSLFFKLAGMEMEIDIPKLQMILNRVVNKHKDIKTNGFEKEACRSMINLLDTTGKGRLGLRDFHVLWEKIKQYLTVFREFDLDKSGTMNSYEMRLALEAAGFKLNNHIFQLIILRYAKQDMNVDFDSFVTCLIRLESMFKTFKTMDTDADGVVSFSFSQWISLTMFT</sequence>
<dbReference type="GO" id="GO:0012505">
    <property type="term" value="C:endomembrane system"/>
    <property type="evidence" value="ECO:0007669"/>
    <property type="project" value="UniProtKB-SubCell"/>
</dbReference>
<keyword evidence="12" id="KW-1185">Reference proteome</keyword>
<dbReference type="SUPFAM" id="SSF49758">
    <property type="entry name" value="Calpain large subunit, middle domain (domain III)"/>
    <property type="match status" value="1"/>
</dbReference>
<dbReference type="PROSITE" id="PS50222">
    <property type="entry name" value="EF_HAND_2"/>
    <property type="match status" value="1"/>
</dbReference>
<dbReference type="Pfam" id="PF13202">
    <property type="entry name" value="EF-hand_5"/>
    <property type="match status" value="1"/>
</dbReference>
<comment type="subcellular location">
    <subcellularLocation>
        <location evidence="2">Cytoplasm</location>
    </subcellularLocation>
    <subcellularLocation>
        <location evidence="1">Endomembrane system</location>
    </subcellularLocation>
</comment>
<proteinExistence type="predicted"/>
<evidence type="ECO:0000313" key="13">
    <source>
        <dbReference type="RefSeq" id="XP_053543918.1"/>
    </source>
</evidence>
<dbReference type="Pfam" id="PF01067">
    <property type="entry name" value="Calpain_III"/>
    <property type="match status" value="1"/>
</dbReference>
<dbReference type="GO" id="GO:0005509">
    <property type="term" value="F:calcium ion binding"/>
    <property type="evidence" value="ECO:0007669"/>
    <property type="project" value="InterPro"/>
</dbReference>
<dbReference type="PANTHER" id="PTHR46735:SF3">
    <property type="entry name" value="CALPAIN SMALL SUBUNIT 1-RELATED"/>
    <property type="match status" value="1"/>
</dbReference>
<dbReference type="PROSITE" id="PS00018">
    <property type="entry name" value="EF_HAND_1"/>
    <property type="match status" value="1"/>
</dbReference>
<dbReference type="GO" id="GO:0008234">
    <property type="term" value="F:cysteine-type peptidase activity"/>
    <property type="evidence" value="ECO:0007669"/>
    <property type="project" value="UniProtKB-KW"/>
</dbReference>
<dbReference type="GeneID" id="108278958"/>
<dbReference type="Proteomes" id="UP000221080">
    <property type="component" value="Chromosome 18"/>
</dbReference>
<evidence type="ECO:0000256" key="2">
    <source>
        <dbReference type="ARBA" id="ARBA00004496"/>
    </source>
</evidence>
<dbReference type="Pfam" id="PF13833">
    <property type="entry name" value="EF-hand_8"/>
    <property type="match status" value="1"/>
</dbReference>
<dbReference type="SMART" id="SM00054">
    <property type="entry name" value="EFh"/>
    <property type="match status" value="3"/>
</dbReference>
<dbReference type="SUPFAM" id="SSF47473">
    <property type="entry name" value="EF-hand"/>
    <property type="match status" value="1"/>
</dbReference>
<dbReference type="InterPro" id="IPR011992">
    <property type="entry name" value="EF-hand-dom_pair"/>
</dbReference>
<evidence type="ECO:0000256" key="9">
    <source>
        <dbReference type="ARBA" id="ARBA00022837"/>
    </source>
</evidence>
<evidence type="ECO:0000256" key="8">
    <source>
        <dbReference type="ARBA" id="ARBA00022807"/>
    </source>
</evidence>
<evidence type="ECO:0000256" key="4">
    <source>
        <dbReference type="ARBA" id="ARBA00022670"/>
    </source>
</evidence>
<dbReference type="InterPro" id="IPR002048">
    <property type="entry name" value="EF_hand_dom"/>
</dbReference>
<evidence type="ECO:0000256" key="5">
    <source>
        <dbReference type="ARBA" id="ARBA00022723"/>
    </source>
</evidence>
<dbReference type="FunFam" id="1.10.238.10:FF:000099">
    <property type="entry name" value="calpain-2 catalytic subunit"/>
    <property type="match status" value="1"/>
</dbReference>
<dbReference type="GO" id="GO:0110158">
    <property type="term" value="C:calpain complex"/>
    <property type="evidence" value="ECO:0007669"/>
    <property type="project" value="TreeGrafter"/>
</dbReference>
<name>A0A9F7TQE1_ICTPU</name>
<evidence type="ECO:0000256" key="10">
    <source>
        <dbReference type="ARBA" id="ARBA00023136"/>
    </source>
</evidence>
<keyword evidence="10" id="KW-0472">Membrane</keyword>
<reference evidence="13" key="2">
    <citation type="submission" date="2025-08" db="UniProtKB">
        <authorList>
            <consortium name="RefSeq"/>
        </authorList>
    </citation>
    <scope>IDENTIFICATION</scope>
    <source>
        <tissue evidence="13">Blood</tissue>
    </source>
</reference>